<dbReference type="InterPro" id="IPR036875">
    <property type="entry name" value="Znf_CCHC_sf"/>
</dbReference>
<keyword evidence="1" id="KW-0479">Metal-binding</keyword>
<dbReference type="SUPFAM" id="SSF57756">
    <property type="entry name" value="Retrovirus zinc finger-like domains"/>
    <property type="match status" value="1"/>
</dbReference>
<evidence type="ECO:0000313" key="5">
    <source>
        <dbReference type="Proteomes" id="UP000596660"/>
    </source>
</evidence>
<dbReference type="AlphaFoldDB" id="A0A803M7Z3"/>
<proteinExistence type="predicted"/>
<protein>
    <recommendedName>
        <fullName evidence="3">CCHC-type domain-containing protein</fullName>
    </recommendedName>
</protein>
<dbReference type="EnsemblPlants" id="AUR62025019-RA">
    <property type="protein sequence ID" value="AUR62025019-RA:cds"/>
    <property type="gene ID" value="AUR62025019"/>
</dbReference>
<reference evidence="4" key="1">
    <citation type="journal article" date="2017" name="Nature">
        <title>The genome of Chenopodium quinoa.</title>
        <authorList>
            <person name="Jarvis D.E."/>
            <person name="Ho Y.S."/>
            <person name="Lightfoot D.J."/>
            <person name="Schmoeckel S.M."/>
            <person name="Li B."/>
            <person name="Borm T.J.A."/>
            <person name="Ohyanagi H."/>
            <person name="Mineta K."/>
            <person name="Michell C.T."/>
            <person name="Saber N."/>
            <person name="Kharbatia N.M."/>
            <person name="Rupper R.R."/>
            <person name="Sharp A.R."/>
            <person name="Dally N."/>
            <person name="Boughton B.A."/>
            <person name="Woo Y.H."/>
            <person name="Gao G."/>
            <person name="Schijlen E.G.W.M."/>
            <person name="Guo X."/>
            <person name="Momin A.A."/>
            <person name="Negrao S."/>
            <person name="Al-Babili S."/>
            <person name="Gehring C."/>
            <person name="Roessner U."/>
            <person name="Jung C."/>
            <person name="Murphy K."/>
            <person name="Arold S.T."/>
            <person name="Gojobori T."/>
            <person name="van der Linden C.G."/>
            <person name="van Loo E.N."/>
            <person name="Jellen E.N."/>
            <person name="Maughan P.J."/>
            <person name="Tester M."/>
        </authorList>
    </citation>
    <scope>NUCLEOTIDE SEQUENCE [LARGE SCALE GENOMIC DNA]</scope>
    <source>
        <strain evidence="4">cv. PI 614886</strain>
    </source>
</reference>
<dbReference type="GO" id="GO:0003676">
    <property type="term" value="F:nucleic acid binding"/>
    <property type="evidence" value="ECO:0007669"/>
    <property type="project" value="InterPro"/>
</dbReference>
<sequence length="203" mass="23045">MATKQPSSIRSNSPPSVPTYDSTPEEAKSTKDTSSPSSSNGPHTKTIVCFRCQGQGHVAKYCPNKVMVTREEHYLFVTQQEQRNKQGHIEAQDTHGDFLELQDPNVWSNMPMYSPNHVLCYYEERIGLTPIPPKHVSPPKNASDVCFSSCRDEILESSMTKKDRNQVLHIRRGTNLDKGDMIWLSLNAQKLHVDHKNNEPLDR</sequence>
<feature type="domain" description="CCHC-type" evidence="3">
    <location>
        <begin position="49"/>
        <end position="64"/>
    </location>
</feature>
<evidence type="ECO:0000259" key="3">
    <source>
        <dbReference type="PROSITE" id="PS50158"/>
    </source>
</evidence>
<dbReference type="Gene3D" id="4.10.60.10">
    <property type="entry name" value="Zinc finger, CCHC-type"/>
    <property type="match status" value="1"/>
</dbReference>
<dbReference type="SMART" id="SM00343">
    <property type="entry name" value="ZnF_C2HC"/>
    <property type="match status" value="1"/>
</dbReference>
<organism evidence="4 5">
    <name type="scientific">Chenopodium quinoa</name>
    <name type="common">Quinoa</name>
    <dbReference type="NCBI Taxonomy" id="63459"/>
    <lineage>
        <taxon>Eukaryota</taxon>
        <taxon>Viridiplantae</taxon>
        <taxon>Streptophyta</taxon>
        <taxon>Embryophyta</taxon>
        <taxon>Tracheophyta</taxon>
        <taxon>Spermatophyta</taxon>
        <taxon>Magnoliopsida</taxon>
        <taxon>eudicotyledons</taxon>
        <taxon>Gunneridae</taxon>
        <taxon>Pentapetalae</taxon>
        <taxon>Caryophyllales</taxon>
        <taxon>Chenopodiaceae</taxon>
        <taxon>Chenopodioideae</taxon>
        <taxon>Atripliceae</taxon>
        <taxon>Chenopodium</taxon>
    </lineage>
</organism>
<accession>A0A803M7Z3</accession>
<dbReference type="PROSITE" id="PS50158">
    <property type="entry name" value="ZF_CCHC"/>
    <property type="match status" value="1"/>
</dbReference>
<keyword evidence="5" id="KW-1185">Reference proteome</keyword>
<evidence type="ECO:0000313" key="4">
    <source>
        <dbReference type="EnsemblPlants" id="AUR62025019-RA:cds"/>
    </source>
</evidence>
<keyword evidence="1" id="KW-0863">Zinc-finger</keyword>
<evidence type="ECO:0000256" key="1">
    <source>
        <dbReference type="PROSITE-ProRule" id="PRU00047"/>
    </source>
</evidence>
<keyword evidence="1" id="KW-0862">Zinc</keyword>
<dbReference type="GO" id="GO:0008270">
    <property type="term" value="F:zinc ion binding"/>
    <property type="evidence" value="ECO:0007669"/>
    <property type="project" value="UniProtKB-KW"/>
</dbReference>
<reference evidence="4" key="2">
    <citation type="submission" date="2021-03" db="UniProtKB">
        <authorList>
            <consortium name="EnsemblPlants"/>
        </authorList>
    </citation>
    <scope>IDENTIFICATION</scope>
</reference>
<name>A0A803M7Z3_CHEQI</name>
<evidence type="ECO:0000256" key="2">
    <source>
        <dbReference type="SAM" id="MobiDB-lite"/>
    </source>
</evidence>
<feature type="compositionally biased region" description="Polar residues" evidence="2">
    <location>
        <begin position="1"/>
        <end position="22"/>
    </location>
</feature>
<dbReference type="Gramene" id="AUR62025019-RA">
    <property type="protein sequence ID" value="AUR62025019-RA:cds"/>
    <property type="gene ID" value="AUR62025019"/>
</dbReference>
<feature type="region of interest" description="Disordered" evidence="2">
    <location>
        <begin position="1"/>
        <end position="42"/>
    </location>
</feature>
<dbReference type="Proteomes" id="UP000596660">
    <property type="component" value="Unplaced"/>
</dbReference>
<dbReference type="InterPro" id="IPR001878">
    <property type="entry name" value="Znf_CCHC"/>
</dbReference>